<sequence>MKIAFALLWGAFSTIALSIVEKEGNPMLKNGLGFLEVPYVAQTLEGGEKETLVVNLHQVDCTTFVEYVLAMSLCPSQGEDMQKEDFIKNLRHIRYRDGEINGYPSRLHYFSDWINDNVRMGIIEDVTAAHSSTTTHLSLSYMSTHPELYEQLKNFPENVAVMFGYEKALSGQTVHWTPKEEIPAEGFSWIKDGDIIAITTTIPGLDISHVGIAIYVMGELHLLHASLSKGKVIVEEVPLNQQLSKNKNMLGVRVLRMRKK</sequence>
<reference evidence="1" key="1">
    <citation type="submission" date="2019-03" db="EMBL/GenBank/DDBJ databases">
        <title>Single cell metagenomics reveals metabolic interactions within the superorganism composed of flagellate Streblomastix strix and complex community of Bacteroidetes bacteria on its surface.</title>
        <authorList>
            <person name="Treitli S.C."/>
            <person name="Kolisko M."/>
            <person name="Husnik F."/>
            <person name="Keeling P."/>
            <person name="Hampl V."/>
        </authorList>
    </citation>
    <scope>NUCLEOTIDE SEQUENCE</scope>
    <source>
        <strain evidence="1">STM</strain>
    </source>
</reference>
<dbReference type="Pfam" id="PF07313">
    <property type="entry name" value="AmiA-like"/>
    <property type="match status" value="1"/>
</dbReference>
<evidence type="ECO:0008006" key="2">
    <source>
        <dbReference type="Google" id="ProtNLM"/>
    </source>
</evidence>
<dbReference type="EMBL" id="SNRY01000397">
    <property type="protein sequence ID" value="KAA6341329.1"/>
    <property type="molecule type" value="Genomic_DNA"/>
</dbReference>
<organism evidence="1">
    <name type="scientific">termite gut metagenome</name>
    <dbReference type="NCBI Taxonomy" id="433724"/>
    <lineage>
        <taxon>unclassified sequences</taxon>
        <taxon>metagenomes</taxon>
        <taxon>organismal metagenomes</taxon>
    </lineage>
</organism>
<protein>
    <recommendedName>
        <fullName evidence="2">DUF1460 domain-containing protein</fullName>
    </recommendedName>
</protein>
<dbReference type="InterPro" id="IPR010846">
    <property type="entry name" value="AmiA-like"/>
</dbReference>
<proteinExistence type="predicted"/>
<name>A0A5J4S5H7_9ZZZZ</name>
<accession>A0A5J4S5H7</accession>
<gene>
    <name evidence="1" type="ORF">EZS27_010864</name>
</gene>
<dbReference type="SUPFAM" id="SSF54001">
    <property type="entry name" value="Cysteine proteinases"/>
    <property type="match status" value="1"/>
</dbReference>
<dbReference type="InterPro" id="IPR038765">
    <property type="entry name" value="Papain-like_cys_pep_sf"/>
</dbReference>
<dbReference type="Gene3D" id="2.30.260.10">
    <property type="entry name" value="putative xylanase like domain"/>
    <property type="match status" value="1"/>
</dbReference>
<dbReference type="Gene3D" id="1.10.3670.10">
    <property type="entry name" value="Putative xylanase like domain"/>
    <property type="match status" value="1"/>
</dbReference>
<comment type="caution">
    <text evidence="1">The sequence shown here is derived from an EMBL/GenBank/DDBJ whole genome shotgun (WGS) entry which is preliminary data.</text>
</comment>
<evidence type="ECO:0000313" key="1">
    <source>
        <dbReference type="EMBL" id="KAA6341329.1"/>
    </source>
</evidence>
<dbReference type="AlphaFoldDB" id="A0A5J4S5H7"/>